<dbReference type="PROSITE" id="PS51257">
    <property type="entry name" value="PROKAR_LIPOPROTEIN"/>
    <property type="match status" value="1"/>
</dbReference>
<dbReference type="InterPro" id="IPR013740">
    <property type="entry name" value="Redoxin"/>
</dbReference>
<dbReference type="SUPFAM" id="SSF52833">
    <property type="entry name" value="Thioredoxin-like"/>
    <property type="match status" value="1"/>
</dbReference>
<reference evidence="4" key="1">
    <citation type="submission" date="2022-01" db="EMBL/GenBank/DDBJ databases">
        <title>Novel bile acid biosynthetic pathways are enriched in the microbiome of centenarians.</title>
        <authorList>
            <person name="Sato Y."/>
            <person name="Atarashi K."/>
            <person name="Plichta R.D."/>
            <person name="Arai Y."/>
            <person name="Sasajima S."/>
            <person name="Kearney M.S."/>
            <person name="Suda W."/>
            <person name="Takeshita K."/>
            <person name="Sasaki T."/>
            <person name="Okamoto S."/>
            <person name="Skelly N.A."/>
            <person name="Okamura Y."/>
            <person name="Vlamakis H."/>
            <person name="Li Y."/>
            <person name="Tanoue T."/>
            <person name="Takei H."/>
            <person name="Nittono H."/>
            <person name="Narushima S."/>
            <person name="Irie J."/>
            <person name="Itoh H."/>
            <person name="Moriya K."/>
            <person name="Sugiura Y."/>
            <person name="Suematsu M."/>
            <person name="Moritoki N."/>
            <person name="Shibata S."/>
            <person name="Littman R.D."/>
            <person name="Fischbach A.M."/>
            <person name="Uwamino Y."/>
            <person name="Inoue T."/>
            <person name="Honda A."/>
            <person name="Hattori M."/>
            <person name="Murai T."/>
            <person name="Xavier J.R."/>
            <person name="Hirose N."/>
            <person name="Honda K."/>
        </authorList>
    </citation>
    <scope>NUCLEOTIDE SEQUENCE</scope>
    <source>
        <strain evidence="4">CE91-St55</strain>
    </source>
</reference>
<dbReference type="RefSeq" id="WP_006770843.1">
    <property type="nucleotide sequence ID" value="NZ_BQNJ01000001.1"/>
</dbReference>
<dbReference type="GeneID" id="93147769"/>
<dbReference type="CDD" id="cd02966">
    <property type="entry name" value="TlpA_like_family"/>
    <property type="match status" value="1"/>
</dbReference>
<protein>
    <recommendedName>
        <fullName evidence="3">Thioredoxin domain-containing protein</fullName>
    </recommendedName>
</protein>
<feature type="region of interest" description="Disordered" evidence="1">
    <location>
        <begin position="32"/>
        <end position="55"/>
    </location>
</feature>
<dbReference type="PANTHER" id="PTHR42852">
    <property type="entry name" value="THIOL:DISULFIDE INTERCHANGE PROTEIN DSBE"/>
    <property type="match status" value="1"/>
</dbReference>
<feature type="domain" description="Thioredoxin" evidence="3">
    <location>
        <begin position="54"/>
        <end position="196"/>
    </location>
</feature>
<gene>
    <name evidence="4" type="ORF">CE91St55_13000</name>
</gene>
<dbReference type="PANTHER" id="PTHR42852:SF16">
    <property type="entry name" value="THIOL:DISULFIDE INTERCHANGE PROTEIN TLPA"/>
    <property type="match status" value="1"/>
</dbReference>
<sequence>MRKKNLLTGAVSVFLLISLTACGAGTVVKTGSAASQSMGEEESEMKKESTSEMMNPKTPAPDFEMMDLDGNTVKLSDFNGEKVYLKYWASWCPICLGGLEDINTLSAEENDFRVLTIVAPGQKGEKNTEDFKKWFSGVENTEHITVLFDTDGAYGTQAGVRGYPTSEYIGSDGVMVRLVPGHADNETIKTVFESVK</sequence>
<dbReference type="AlphaFoldDB" id="A0AA37NAV0"/>
<organism evidence="4 5">
    <name type="scientific">Hungatella hathewayi</name>
    <dbReference type="NCBI Taxonomy" id="154046"/>
    <lineage>
        <taxon>Bacteria</taxon>
        <taxon>Bacillati</taxon>
        <taxon>Bacillota</taxon>
        <taxon>Clostridia</taxon>
        <taxon>Lachnospirales</taxon>
        <taxon>Lachnospiraceae</taxon>
        <taxon>Hungatella</taxon>
    </lineage>
</organism>
<feature type="chain" id="PRO_5041220082" description="Thioredoxin domain-containing protein" evidence="2">
    <location>
        <begin position="24"/>
        <end position="196"/>
    </location>
</feature>
<proteinExistence type="predicted"/>
<dbReference type="InterPro" id="IPR013766">
    <property type="entry name" value="Thioredoxin_domain"/>
</dbReference>
<evidence type="ECO:0000256" key="1">
    <source>
        <dbReference type="SAM" id="MobiDB-lite"/>
    </source>
</evidence>
<evidence type="ECO:0000313" key="5">
    <source>
        <dbReference type="Proteomes" id="UP001055091"/>
    </source>
</evidence>
<evidence type="ECO:0000259" key="3">
    <source>
        <dbReference type="PROSITE" id="PS51352"/>
    </source>
</evidence>
<dbReference type="Pfam" id="PF08534">
    <property type="entry name" value="Redoxin"/>
    <property type="match status" value="1"/>
</dbReference>
<dbReference type="InterPro" id="IPR036249">
    <property type="entry name" value="Thioredoxin-like_sf"/>
</dbReference>
<dbReference type="InterPro" id="IPR050553">
    <property type="entry name" value="Thioredoxin_ResA/DsbE_sf"/>
</dbReference>
<feature type="signal peptide" evidence="2">
    <location>
        <begin position="1"/>
        <end position="23"/>
    </location>
</feature>
<dbReference type="PROSITE" id="PS51352">
    <property type="entry name" value="THIOREDOXIN_2"/>
    <property type="match status" value="1"/>
</dbReference>
<evidence type="ECO:0000256" key="2">
    <source>
        <dbReference type="SAM" id="SignalP"/>
    </source>
</evidence>
<dbReference type="EMBL" id="BQNJ01000001">
    <property type="protein sequence ID" value="GKG99318.1"/>
    <property type="molecule type" value="Genomic_DNA"/>
</dbReference>
<name>A0AA37NAV0_9FIRM</name>
<accession>A0AA37NAV0</accession>
<dbReference type="GO" id="GO:0016491">
    <property type="term" value="F:oxidoreductase activity"/>
    <property type="evidence" value="ECO:0007669"/>
    <property type="project" value="InterPro"/>
</dbReference>
<keyword evidence="2" id="KW-0732">Signal</keyword>
<comment type="caution">
    <text evidence="4">The sequence shown here is derived from an EMBL/GenBank/DDBJ whole genome shotgun (WGS) entry which is preliminary data.</text>
</comment>
<dbReference type="Gene3D" id="3.40.30.10">
    <property type="entry name" value="Glutaredoxin"/>
    <property type="match status" value="1"/>
</dbReference>
<evidence type="ECO:0000313" key="4">
    <source>
        <dbReference type="EMBL" id="GKG99318.1"/>
    </source>
</evidence>
<dbReference type="Proteomes" id="UP001055091">
    <property type="component" value="Unassembled WGS sequence"/>
</dbReference>